<dbReference type="SUPFAM" id="SSF49764">
    <property type="entry name" value="HSP20-like chaperones"/>
    <property type="match status" value="1"/>
</dbReference>
<reference evidence="6" key="1">
    <citation type="journal article" date="2018" name="Nat. Microbiol.">
        <title>Leveraging single-cell genomics to expand the fungal tree of life.</title>
        <authorList>
            <person name="Ahrendt S.R."/>
            <person name="Quandt C.A."/>
            <person name="Ciobanu D."/>
            <person name="Clum A."/>
            <person name="Salamov A."/>
            <person name="Andreopoulos B."/>
            <person name="Cheng J.F."/>
            <person name="Woyke T."/>
            <person name="Pelin A."/>
            <person name="Henrissat B."/>
            <person name="Reynolds N.K."/>
            <person name="Benny G.L."/>
            <person name="Smith M.E."/>
            <person name="James T.Y."/>
            <person name="Grigoriev I.V."/>
        </authorList>
    </citation>
    <scope>NUCLEOTIDE SEQUENCE [LARGE SCALE GENOMIC DNA]</scope>
</reference>
<accession>A0A4P9W9W4</accession>
<protein>
    <submittedName>
        <fullName evidence="5">HSP20-like chaperone</fullName>
    </submittedName>
</protein>
<evidence type="ECO:0000313" key="6">
    <source>
        <dbReference type="Proteomes" id="UP000269721"/>
    </source>
</evidence>
<dbReference type="InterPro" id="IPR008978">
    <property type="entry name" value="HSP20-like_chaperone"/>
</dbReference>
<evidence type="ECO:0000259" key="4">
    <source>
        <dbReference type="PROSITE" id="PS01031"/>
    </source>
</evidence>
<dbReference type="AlphaFoldDB" id="A0A4P9W9W4"/>
<keyword evidence="1" id="KW-0346">Stress response</keyword>
<proteinExistence type="inferred from homology"/>
<organism evidence="5 6">
    <name type="scientific">Blyttiomyces helicus</name>
    <dbReference type="NCBI Taxonomy" id="388810"/>
    <lineage>
        <taxon>Eukaryota</taxon>
        <taxon>Fungi</taxon>
        <taxon>Fungi incertae sedis</taxon>
        <taxon>Chytridiomycota</taxon>
        <taxon>Chytridiomycota incertae sedis</taxon>
        <taxon>Chytridiomycetes</taxon>
        <taxon>Chytridiomycetes incertae sedis</taxon>
        <taxon>Blyttiomyces</taxon>
    </lineage>
</organism>
<dbReference type="CDD" id="cd06464">
    <property type="entry name" value="ACD_sHsps-like"/>
    <property type="match status" value="1"/>
</dbReference>
<gene>
    <name evidence="5" type="ORF">BDK51DRAFT_22435</name>
</gene>
<feature type="domain" description="SHSP" evidence="4">
    <location>
        <begin position="47"/>
        <end position="158"/>
    </location>
</feature>
<evidence type="ECO:0000256" key="3">
    <source>
        <dbReference type="RuleBase" id="RU003616"/>
    </source>
</evidence>
<evidence type="ECO:0000256" key="2">
    <source>
        <dbReference type="PROSITE-ProRule" id="PRU00285"/>
    </source>
</evidence>
<evidence type="ECO:0000313" key="5">
    <source>
        <dbReference type="EMBL" id="RKO87016.1"/>
    </source>
</evidence>
<dbReference type="PROSITE" id="PS01031">
    <property type="entry name" value="SHSP"/>
    <property type="match status" value="1"/>
</dbReference>
<sequence>MSILAFSDVFDHPAFNVYQASRQPESGTAADQRGDKKEQLAQRQSVWDALRRGPQIDVVETEQEYIVKADLPGLKKDEVNISMQDGVLSISGDRKAEKVESTDQRHVVERYHGRFQRQIHIPVDVIVAKASAKMENGVLELKLPKDLKKIAPAKIPIA</sequence>
<comment type="similarity">
    <text evidence="2 3">Belongs to the small heat shock protein (HSP20) family.</text>
</comment>
<dbReference type="Pfam" id="PF00011">
    <property type="entry name" value="HSP20"/>
    <property type="match status" value="1"/>
</dbReference>
<dbReference type="InterPro" id="IPR002068">
    <property type="entry name" value="A-crystallin/Hsp20_dom"/>
</dbReference>
<name>A0A4P9W9W4_9FUNG</name>
<dbReference type="Gene3D" id="2.60.40.790">
    <property type="match status" value="1"/>
</dbReference>
<dbReference type="Proteomes" id="UP000269721">
    <property type="component" value="Unassembled WGS sequence"/>
</dbReference>
<evidence type="ECO:0000256" key="1">
    <source>
        <dbReference type="ARBA" id="ARBA00023016"/>
    </source>
</evidence>
<dbReference type="InterPro" id="IPR031107">
    <property type="entry name" value="Small_HSP"/>
</dbReference>
<dbReference type="PANTHER" id="PTHR11527">
    <property type="entry name" value="HEAT-SHOCK PROTEIN 20 FAMILY MEMBER"/>
    <property type="match status" value="1"/>
</dbReference>
<dbReference type="OrthoDB" id="1431247at2759"/>
<keyword evidence="6" id="KW-1185">Reference proteome</keyword>
<dbReference type="EMBL" id="KZ997742">
    <property type="protein sequence ID" value="RKO87016.1"/>
    <property type="molecule type" value="Genomic_DNA"/>
</dbReference>